<sequence>MDIRSYGNYVLYAYGNHSLPSNVADLHHVAAAMGAAMDDLKRPEAYFYEVGNSANLMYGTSGTALDYSQASGVPFSYRLELPDYRYGFLVPPQYVEHINEETWQGIAVTARLGRFYYRARYSAATTAAPAQS</sequence>
<organism evidence="5 6">
    <name type="scientific">Mythimna separata</name>
    <name type="common">Oriental armyworm</name>
    <name type="synonym">Pseudaletia separata</name>
    <dbReference type="NCBI Taxonomy" id="271217"/>
    <lineage>
        <taxon>Eukaryota</taxon>
        <taxon>Metazoa</taxon>
        <taxon>Ecdysozoa</taxon>
        <taxon>Arthropoda</taxon>
        <taxon>Hexapoda</taxon>
        <taxon>Insecta</taxon>
        <taxon>Pterygota</taxon>
        <taxon>Neoptera</taxon>
        <taxon>Endopterygota</taxon>
        <taxon>Lepidoptera</taxon>
        <taxon>Glossata</taxon>
        <taxon>Ditrysia</taxon>
        <taxon>Noctuoidea</taxon>
        <taxon>Noctuidae</taxon>
        <taxon>Noctuinae</taxon>
        <taxon>Hadenini</taxon>
        <taxon>Mythimna</taxon>
    </lineage>
</organism>
<dbReference type="PANTHER" id="PTHR11705:SF91">
    <property type="entry name" value="FI01817P-RELATED"/>
    <property type="match status" value="1"/>
</dbReference>
<gene>
    <name evidence="5" type="ORF">PYW07_008778</name>
</gene>
<dbReference type="PANTHER" id="PTHR11705">
    <property type="entry name" value="PROTEASE FAMILY M14 CARBOXYPEPTIDASE A,B"/>
    <property type="match status" value="1"/>
</dbReference>
<dbReference type="PROSITE" id="PS52035">
    <property type="entry name" value="PEPTIDASE_M14"/>
    <property type="match status" value="1"/>
</dbReference>
<evidence type="ECO:0000256" key="2">
    <source>
        <dbReference type="ARBA" id="ARBA00005988"/>
    </source>
</evidence>
<dbReference type="SUPFAM" id="SSF53187">
    <property type="entry name" value="Zn-dependent exopeptidases"/>
    <property type="match status" value="1"/>
</dbReference>
<dbReference type="GO" id="GO:0006508">
    <property type="term" value="P:proteolysis"/>
    <property type="evidence" value="ECO:0007669"/>
    <property type="project" value="InterPro"/>
</dbReference>
<keyword evidence="6" id="KW-1185">Reference proteome</keyword>
<dbReference type="Gene3D" id="3.40.630.10">
    <property type="entry name" value="Zn peptidases"/>
    <property type="match status" value="1"/>
</dbReference>
<name>A0AAD7YDR4_MYTSE</name>
<feature type="domain" description="Peptidase M14" evidence="4">
    <location>
        <begin position="1"/>
        <end position="113"/>
    </location>
</feature>
<evidence type="ECO:0000256" key="1">
    <source>
        <dbReference type="ARBA" id="ARBA00001947"/>
    </source>
</evidence>
<evidence type="ECO:0000313" key="5">
    <source>
        <dbReference type="EMBL" id="KAJ8711536.1"/>
    </source>
</evidence>
<dbReference type="Pfam" id="PF00246">
    <property type="entry name" value="Peptidase_M14"/>
    <property type="match status" value="1"/>
</dbReference>
<reference evidence="5" key="1">
    <citation type="submission" date="2023-03" db="EMBL/GenBank/DDBJ databases">
        <title>Chromosome-level genomes of two armyworms, Mythimna separata and Mythimna loreyi, provide insights into the biosynthesis and reception of sex pheromones.</title>
        <authorList>
            <person name="Zhao H."/>
        </authorList>
    </citation>
    <scope>NUCLEOTIDE SEQUENCE</scope>
    <source>
        <strain evidence="5">BeijingLab</strain>
        <tissue evidence="5">Pupa</tissue>
    </source>
</reference>
<evidence type="ECO:0000256" key="3">
    <source>
        <dbReference type="PROSITE-ProRule" id="PRU01379"/>
    </source>
</evidence>
<evidence type="ECO:0000259" key="4">
    <source>
        <dbReference type="PROSITE" id="PS52035"/>
    </source>
</evidence>
<protein>
    <recommendedName>
        <fullName evidence="4">Peptidase M14 domain-containing protein</fullName>
    </recommendedName>
</protein>
<accession>A0AAD7YDR4</accession>
<proteinExistence type="inferred from homology"/>
<dbReference type="InterPro" id="IPR000834">
    <property type="entry name" value="Peptidase_M14"/>
</dbReference>
<dbReference type="GO" id="GO:0004181">
    <property type="term" value="F:metallocarboxypeptidase activity"/>
    <property type="evidence" value="ECO:0007669"/>
    <property type="project" value="InterPro"/>
</dbReference>
<dbReference type="GO" id="GO:0005615">
    <property type="term" value="C:extracellular space"/>
    <property type="evidence" value="ECO:0007669"/>
    <property type="project" value="TreeGrafter"/>
</dbReference>
<comment type="caution">
    <text evidence="5">The sequence shown here is derived from an EMBL/GenBank/DDBJ whole genome shotgun (WGS) entry which is preliminary data.</text>
</comment>
<dbReference type="AlphaFoldDB" id="A0AAD7YDR4"/>
<evidence type="ECO:0000313" key="6">
    <source>
        <dbReference type="Proteomes" id="UP001231518"/>
    </source>
</evidence>
<dbReference type="Proteomes" id="UP001231518">
    <property type="component" value="Chromosome 21"/>
</dbReference>
<feature type="active site" description="Proton donor/acceptor" evidence="3">
    <location>
        <position position="80"/>
    </location>
</feature>
<comment type="similarity">
    <text evidence="2 3">Belongs to the peptidase M14 family.</text>
</comment>
<comment type="cofactor">
    <cofactor evidence="1">
        <name>Zn(2+)</name>
        <dbReference type="ChEBI" id="CHEBI:29105"/>
    </cofactor>
</comment>
<dbReference type="EMBL" id="JARGEI010000022">
    <property type="protein sequence ID" value="KAJ8711536.1"/>
    <property type="molecule type" value="Genomic_DNA"/>
</dbReference>
<dbReference type="GO" id="GO:0008270">
    <property type="term" value="F:zinc ion binding"/>
    <property type="evidence" value="ECO:0007669"/>
    <property type="project" value="InterPro"/>
</dbReference>